<dbReference type="SMART" id="SM00829">
    <property type="entry name" value="PKS_ER"/>
    <property type="match status" value="1"/>
</dbReference>
<dbReference type="InterPro" id="IPR011032">
    <property type="entry name" value="GroES-like_sf"/>
</dbReference>
<dbReference type="Proteomes" id="UP001203512">
    <property type="component" value="Unassembled WGS sequence"/>
</dbReference>
<name>A0ABT0DU10_9SPHN</name>
<proteinExistence type="inferred from homology"/>
<dbReference type="Pfam" id="PF08240">
    <property type="entry name" value="ADH_N"/>
    <property type="match status" value="1"/>
</dbReference>
<evidence type="ECO:0000256" key="2">
    <source>
        <dbReference type="ARBA" id="ARBA00008072"/>
    </source>
</evidence>
<comment type="cofactor">
    <cofactor evidence="1 6">
        <name>Zn(2+)</name>
        <dbReference type="ChEBI" id="CHEBI:29105"/>
    </cofactor>
</comment>
<keyword evidence="4 6" id="KW-0862">Zinc</keyword>
<evidence type="ECO:0000313" key="9">
    <source>
        <dbReference type="Proteomes" id="UP001203512"/>
    </source>
</evidence>
<dbReference type="PANTHER" id="PTHR43161:SF23">
    <property type="entry name" value="(R,R)-BUTANEDIOL DEHYDROGENASE-RELATED"/>
    <property type="match status" value="1"/>
</dbReference>
<organism evidence="8 9">
    <name type="scientific">Sphingobium agri</name>
    <dbReference type="NCBI Taxonomy" id="2933566"/>
    <lineage>
        <taxon>Bacteria</taxon>
        <taxon>Pseudomonadati</taxon>
        <taxon>Pseudomonadota</taxon>
        <taxon>Alphaproteobacteria</taxon>
        <taxon>Sphingomonadales</taxon>
        <taxon>Sphingomonadaceae</taxon>
        <taxon>Sphingobium</taxon>
    </lineage>
</organism>
<keyword evidence="3 6" id="KW-0479">Metal-binding</keyword>
<dbReference type="InterPro" id="IPR036291">
    <property type="entry name" value="NAD(P)-bd_dom_sf"/>
</dbReference>
<evidence type="ECO:0000256" key="1">
    <source>
        <dbReference type="ARBA" id="ARBA00001947"/>
    </source>
</evidence>
<dbReference type="InterPro" id="IPR013149">
    <property type="entry name" value="ADH-like_C"/>
</dbReference>
<gene>
    <name evidence="8" type="ORF">MU848_02950</name>
</gene>
<protein>
    <submittedName>
        <fullName evidence="8">Zinc-binding dehydrogenase</fullName>
    </submittedName>
</protein>
<evidence type="ECO:0000259" key="7">
    <source>
        <dbReference type="SMART" id="SM00829"/>
    </source>
</evidence>
<reference evidence="8 9" key="1">
    <citation type="submission" date="2022-04" db="EMBL/GenBank/DDBJ databases">
        <authorList>
            <person name="Huq M.A."/>
        </authorList>
    </citation>
    <scope>NUCLEOTIDE SEQUENCE [LARGE SCALE GENOMIC DNA]</scope>
    <source>
        <strain evidence="8 9">MAH-33</strain>
    </source>
</reference>
<comment type="caution">
    <text evidence="8">The sequence shown here is derived from an EMBL/GenBank/DDBJ whole genome shotgun (WGS) entry which is preliminary data.</text>
</comment>
<evidence type="ECO:0000256" key="4">
    <source>
        <dbReference type="ARBA" id="ARBA00022833"/>
    </source>
</evidence>
<keyword evidence="9" id="KW-1185">Reference proteome</keyword>
<dbReference type="InterPro" id="IPR013154">
    <property type="entry name" value="ADH-like_N"/>
</dbReference>
<sequence>MSESDGPGLSLGQQYAATMPSARVHGVGDMRVDQVPVPEVGPRDVLVRISATGVCGSDLGYVAAGGLGGGAPLIEPLPIGHEFAGIVEKVGEQVSGIRPGQRCAVNPDAGLIGGGGPAGAFAPFILIPDARAGADICPIPDSLPLEKAALAEPLSVGLHGVNIGRVQPGDKVVILGAGPIGLCTIICLRRRGVEDILVADLSDARLERARQLGAAVMVNPSREPLVEAVGKAHGTGERFGMPYVGSDVIIDAAGAQPPLAELLDVAKFRARIVIVALHKKPMPINLWKMMANEFSISGSIATDREDEFNECLQMLASGDIDVDPLISHRVEFAQLDEAFRIAADTDASAKVIVTFPQTA</sequence>
<dbReference type="Gene3D" id="3.90.180.10">
    <property type="entry name" value="Medium-chain alcohol dehydrogenases, catalytic domain"/>
    <property type="match status" value="2"/>
</dbReference>
<comment type="similarity">
    <text evidence="2 6">Belongs to the zinc-containing alcohol dehydrogenase family.</text>
</comment>
<evidence type="ECO:0000313" key="8">
    <source>
        <dbReference type="EMBL" id="MCK0530539.1"/>
    </source>
</evidence>
<dbReference type="RefSeq" id="WP_247230155.1">
    <property type="nucleotide sequence ID" value="NZ_JALKHS010000005.1"/>
</dbReference>
<dbReference type="PANTHER" id="PTHR43161">
    <property type="entry name" value="SORBITOL DEHYDROGENASE"/>
    <property type="match status" value="1"/>
</dbReference>
<dbReference type="EMBL" id="JALKHS010000005">
    <property type="protein sequence ID" value="MCK0530539.1"/>
    <property type="molecule type" value="Genomic_DNA"/>
</dbReference>
<evidence type="ECO:0000256" key="3">
    <source>
        <dbReference type="ARBA" id="ARBA00022723"/>
    </source>
</evidence>
<dbReference type="Pfam" id="PF00107">
    <property type="entry name" value="ADH_zinc_N"/>
    <property type="match status" value="1"/>
</dbReference>
<dbReference type="InterPro" id="IPR002328">
    <property type="entry name" value="ADH_Zn_CS"/>
</dbReference>
<dbReference type="Gene3D" id="3.40.50.720">
    <property type="entry name" value="NAD(P)-binding Rossmann-like Domain"/>
    <property type="match status" value="1"/>
</dbReference>
<feature type="domain" description="Enoyl reductase (ER)" evidence="7">
    <location>
        <begin position="26"/>
        <end position="353"/>
    </location>
</feature>
<dbReference type="PROSITE" id="PS00059">
    <property type="entry name" value="ADH_ZINC"/>
    <property type="match status" value="1"/>
</dbReference>
<dbReference type="SUPFAM" id="SSF50129">
    <property type="entry name" value="GroES-like"/>
    <property type="match status" value="1"/>
</dbReference>
<keyword evidence="5" id="KW-0560">Oxidoreductase</keyword>
<dbReference type="SUPFAM" id="SSF51735">
    <property type="entry name" value="NAD(P)-binding Rossmann-fold domains"/>
    <property type="match status" value="1"/>
</dbReference>
<dbReference type="InterPro" id="IPR020843">
    <property type="entry name" value="ER"/>
</dbReference>
<evidence type="ECO:0000256" key="6">
    <source>
        <dbReference type="RuleBase" id="RU361277"/>
    </source>
</evidence>
<accession>A0ABT0DU10</accession>
<evidence type="ECO:0000256" key="5">
    <source>
        <dbReference type="ARBA" id="ARBA00023002"/>
    </source>
</evidence>